<feature type="binding site" evidence="3">
    <location>
        <position position="152"/>
    </location>
    <ligand>
        <name>Mn(2+)</name>
        <dbReference type="ChEBI" id="CHEBI:29035"/>
        <label>1</label>
    </ligand>
</feature>
<dbReference type="PIRSF" id="PIRSF036979">
    <property type="entry name" value="Arginase"/>
    <property type="match status" value="1"/>
</dbReference>
<feature type="binding site" evidence="3">
    <location>
        <position position="154"/>
    </location>
    <ligand>
        <name>Mn(2+)</name>
        <dbReference type="ChEBI" id="CHEBI:29035"/>
        <label>1</label>
    </ligand>
</feature>
<keyword evidence="1 3" id="KW-0479">Metal-binding</keyword>
<evidence type="ECO:0000256" key="3">
    <source>
        <dbReference type="PIRSR" id="PIRSR036979-1"/>
    </source>
</evidence>
<gene>
    <name evidence="5" type="ORF">ABK905_17275</name>
</gene>
<keyword evidence="3" id="KW-0464">Manganese</keyword>
<name>A0AAU7Q628_9GAMM</name>
<evidence type="ECO:0000313" key="5">
    <source>
        <dbReference type="EMBL" id="XBS68459.1"/>
    </source>
</evidence>
<evidence type="ECO:0000256" key="2">
    <source>
        <dbReference type="ARBA" id="ARBA00022801"/>
    </source>
</evidence>
<comment type="similarity">
    <text evidence="4">Belongs to the arginase family.</text>
</comment>
<dbReference type="PANTHER" id="PTHR11358:SF26">
    <property type="entry name" value="GUANIDINO ACID HYDROLASE, MITOCHONDRIAL"/>
    <property type="match status" value="1"/>
</dbReference>
<proteinExistence type="inferred from homology"/>
<dbReference type="GO" id="GO:0033389">
    <property type="term" value="P:putrescine biosynthetic process from arginine, via agmatine"/>
    <property type="evidence" value="ECO:0007669"/>
    <property type="project" value="TreeGrafter"/>
</dbReference>
<feature type="binding site" evidence="3">
    <location>
        <position position="240"/>
    </location>
    <ligand>
        <name>Mn(2+)</name>
        <dbReference type="ChEBI" id="CHEBI:29035"/>
        <label>1</label>
    </ligand>
</feature>
<dbReference type="EMBL" id="CP157947">
    <property type="protein sequence ID" value="XBS68459.1"/>
    <property type="molecule type" value="Genomic_DNA"/>
</dbReference>
<feature type="binding site" evidence="3">
    <location>
        <position position="238"/>
    </location>
    <ligand>
        <name>Mn(2+)</name>
        <dbReference type="ChEBI" id="CHEBI:29035"/>
        <label>1</label>
    </ligand>
</feature>
<dbReference type="Pfam" id="PF00491">
    <property type="entry name" value="Arginase"/>
    <property type="match status" value="1"/>
</dbReference>
<feature type="binding site" evidence="3">
    <location>
        <position position="156"/>
    </location>
    <ligand>
        <name>Mn(2+)</name>
        <dbReference type="ChEBI" id="CHEBI:29035"/>
        <label>1</label>
    </ligand>
</feature>
<accession>A0AAU7Q628</accession>
<dbReference type="CDD" id="cd11589">
    <property type="entry name" value="Agmatinase_like_1"/>
    <property type="match status" value="1"/>
</dbReference>
<dbReference type="InterPro" id="IPR023696">
    <property type="entry name" value="Ureohydrolase_dom_sf"/>
</dbReference>
<evidence type="ECO:0000256" key="1">
    <source>
        <dbReference type="ARBA" id="ARBA00022723"/>
    </source>
</evidence>
<reference evidence="5" key="1">
    <citation type="submission" date="2024-06" db="EMBL/GenBank/DDBJ databases">
        <authorList>
            <person name="Coelho C."/>
            <person name="Bento M."/>
            <person name="Garcia E."/>
            <person name="Camelo A."/>
            <person name="Brandao I."/>
            <person name="Espirito Santo C."/>
            <person name="Trovao J."/>
            <person name="Verissimo A."/>
            <person name="Costa J."/>
            <person name="Tiago I."/>
        </authorList>
    </citation>
    <scope>NUCLEOTIDE SEQUENCE</scope>
    <source>
        <strain evidence="5">KWT182</strain>
    </source>
</reference>
<keyword evidence="2" id="KW-0378">Hydrolase</keyword>
<evidence type="ECO:0000256" key="4">
    <source>
        <dbReference type="PROSITE-ProRule" id="PRU00742"/>
    </source>
</evidence>
<dbReference type="PROSITE" id="PS51409">
    <property type="entry name" value="ARGINASE_2"/>
    <property type="match status" value="1"/>
</dbReference>
<dbReference type="SUPFAM" id="SSF52768">
    <property type="entry name" value="Arginase/deacetylase"/>
    <property type="match status" value="1"/>
</dbReference>
<comment type="cofactor">
    <cofactor evidence="3">
        <name>Mn(2+)</name>
        <dbReference type="ChEBI" id="CHEBI:29035"/>
    </cofactor>
    <text evidence="3">Binds 2 manganese ions per subunit.</text>
</comment>
<dbReference type="GO" id="GO:0046872">
    <property type="term" value="F:metal ion binding"/>
    <property type="evidence" value="ECO:0007669"/>
    <property type="project" value="UniProtKB-KW"/>
</dbReference>
<dbReference type="AlphaFoldDB" id="A0AAU7Q628"/>
<organism evidence="5">
    <name type="scientific">Acerihabitans sp. KWT182</name>
    <dbReference type="NCBI Taxonomy" id="3157919"/>
    <lineage>
        <taxon>Bacteria</taxon>
        <taxon>Pseudomonadati</taxon>
        <taxon>Pseudomonadota</taxon>
        <taxon>Gammaproteobacteria</taxon>
        <taxon>Enterobacterales</taxon>
        <taxon>Pectobacteriaceae</taxon>
        <taxon>Acerihabitans</taxon>
    </lineage>
</organism>
<sequence>MTDMRGTGRANRAFTGIATFLRADYCDDIERLAADVAVFGVPLDEGSPFMPGARLAPRSIREHSLRFSPAGFYDIQREQRFLADEVATGRIQDVGDVDILPTNLPQTLENISEMTRRLRRQGVIPAAIGGDHSISYPLIRGLEEPVHVIQFDAHLDFAPVVNDMHYTNGQPFRHIAALPQVKSLTQVGIRSLRVRPEEAADARAQGSRIVTMNALRRLTAEAVAEMLPAGEKCYVSIDIDALDMALVPGCVSAEPDGMQYAQLRDMLCVLAARMEIVGCDIVEVNPLLDVRTGVTSYLAAHTLVEFIGHIFRRLRR</sequence>
<dbReference type="PANTHER" id="PTHR11358">
    <property type="entry name" value="ARGINASE/AGMATINASE"/>
    <property type="match status" value="1"/>
</dbReference>
<dbReference type="GO" id="GO:0008783">
    <property type="term" value="F:agmatinase activity"/>
    <property type="evidence" value="ECO:0007669"/>
    <property type="project" value="TreeGrafter"/>
</dbReference>
<protein>
    <submittedName>
        <fullName evidence="5">Agmatinase</fullName>
    </submittedName>
</protein>
<dbReference type="InterPro" id="IPR006035">
    <property type="entry name" value="Ureohydrolase"/>
</dbReference>
<feature type="binding site" evidence="3">
    <location>
        <position position="132"/>
    </location>
    <ligand>
        <name>Mn(2+)</name>
        <dbReference type="ChEBI" id="CHEBI:29035"/>
        <label>1</label>
    </ligand>
</feature>
<dbReference type="Gene3D" id="3.40.800.10">
    <property type="entry name" value="Ureohydrolase domain"/>
    <property type="match status" value="1"/>
</dbReference>